<feature type="compositionally biased region" description="Polar residues" evidence="6">
    <location>
        <begin position="1"/>
        <end position="17"/>
    </location>
</feature>
<dbReference type="Gene3D" id="1.20.1740.10">
    <property type="entry name" value="Amino acid/polyamine transporter I"/>
    <property type="match status" value="1"/>
</dbReference>
<dbReference type="PANTHER" id="PTHR45649:SF14">
    <property type="entry name" value="GABA PERMEASE"/>
    <property type="match status" value="1"/>
</dbReference>
<comment type="subcellular location">
    <subcellularLocation>
        <location evidence="1">Membrane</location>
        <topology evidence="1">Multi-pass membrane protein</topology>
    </subcellularLocation>
</comment>
<feature type="transmembrane region" description="Helical" evidence="7">
    <location>
        <begin position="57"/>
        <end position="79"/>
    </location>
</feature>
<feature type="transmembrane region" description="Helical" evidence="7">
    <location>
        <begin position="487"/>
        <end position="508"/>
    </location>
</feature>
<evidence type="ECO:0000256" key="4">
    <source>
        <dbReference type="ARBA" id="ARBA00022989"/>
    </source>
</evidence>
<evidence type="ECO:0000256" key="1">
    <source>
        <dbReference type="ARBA" id="ARBA00004141"/>
    </source>
</evidence>
<keyword evidence="3 7" id="KW-0812">Transmembrane</keyword>
<dbReference type="GO" id="GO:0016020">
    <property type="term" value="C:membrane"/>
    <property type="evidence" value="ECO:0007669"/>
    <property type="project" value="UniProtKB-SubCell"/>
</dbReference>
<proteinExistence type="predicted"/>
<dbReference type="InterPro" id="IPR002293">
    <property type="entry name" value="AA/rel_permease1"/>
</dbReference>
<name>A0A061BFW3_RHOTO</name>
<keyword evidence="5 7" id="KW-0472">Membrane</keyword>
<evidence type="ECO:0000256" key="3">
    <source>
        <dbReference type="ARBA" id="ARBA00022692"/>
    </source>
</evidence>
<dbReference type="InterPro" id="IPR004840">
    <property type="entry name" value="Amino_acid_permease_CS"/>
</dbReference>
<evidence type="ECO:0000256" key="2">
    <source>
        <dbReference type="ARBA" id="ARBA00022448"/>
    </source>
</evidence>
<feature type="transmembrane region" description="Helical" evidence="7">
    <location>
        <begin position="387"/>
        <end position="409"/>
    </location>
</feature>
<dbReference type="PANTHER" id="PTHR45649">
    <property type="entry name" value="AMINO-ACID PERMEASE BAT1"/>
    <property type="match status" value="1"/>
</dbReference>
<dbReference type="GO" id="GO:0006865">
    <property type="term" value="P:amino acid transport"/>
    <property type="evidence" value="ECO:0007669"/>
    <property type="project" value="InterPro"/>
</dbReference>
<evidence type="ECO:0000256" key="6">
    <source>
        <dbReference type="SAM" id="MobiDB-lite"/>
    </source>
</evidence>
<feature type="transmembrane region" description="Helical" evidence="7">
    <location>
        <begin position="286"/>
        <end position="314"/>
    </location>
</feature>
<feature type="transmembrane region" description="Helical" evidence="7">
    <location>
        <begin position="343"/>
        <end position="366"/>
    </location>
</feature>
<feature type="transmembrane region" description="Helical" evidence="7">
    <location>
        <begin position="254"/>
        <end position="274"/>
    </location>
</feature>
<dbReference type="EMBL" id="LK052951">
    <property type="protein sequence ID" value="CDR48245.1"/>
    <property type="molecule type" value="Genomic_DNA"/>
</dbReference>
<dbReference type="PIRSF" id="PIRSF006060">
    <property type="entry name" value="AA_transporter"/>
    <property type="match status" value="1"/>
</dbReference>
<dbReference type="GO" id="GO:0022857">
    <property type="term" value="F:transmembrane transporter activity"/>
    <property type="evidence" value="ECO:0007669"/>
    <property type="project" value="InterPro"/>
</dbReference>
<gene>
    <name evidence="8" type="ORF">RHTO0S_16e04412g</name>
</gene>
<feature type="region of interest" description="Disordered" evidence="6">
    <location>
        <begin position="1"/>
        <end position="23"/>
    </location>
</feature>
<evidence type="ECO:0000313" key="8">
    <source>
        <dbReference type="EMBL" id="CDR48245.1"/>
    </source>
</evidence>
<feature type="transmembrane region" description="Helical" evidence="7">
    <location>
        <begin position="459"/>
        <end position="481"/>
    </location>
</feature>
<evidence type="ECO:0000256" key="7">
    <source>
        <dbReference type="SAM" id="Phobius"/>
    </source>
</evidence>
<feature type="transmembrane region" description="Helical" evidence="7">
    <location>
        <begin position="180"/>
        <end position="200"/>
    </location>
</feature>
<dbReference type="AlphaFoldDB" id="A0A061BFW3"/>
<keyword evidence="2" id="KW-0813">Transport</keyword>
<evidence type="ECO:0000256" key="5">
    <source>
        <dbReference type="ARBA" id="ARBA00023136"/>
    </source>
</evidence>
<feature type="transmembrane region" description="Helical" evidence="7">
    <location>
        <begin position="136"/>
        <end position="160"/>
    </location>
</feature>
<dbReference type="OrthoDB" id="3900342at2759"/>
<organism evidence="8">
    <name type="scientific">Rhodotorula toruloides</name>
    <name type="common">Yeast</name>
    <name type="synonym">Rhodosporidium toruloides</name>
    <dbReference type="NCBI Taxonomy" id="5286"/>
    <lineage>
        <taxon>Eukaryota</taxon>
        <taxon>Fungi</taxon>
        <taxon>Dikarya</taxon>
        <taxon>Basidiomycota</taxon>
        <taxon>Pucciniomycotina</taxon>
        <taxon>Microbotryomycetes</taxon>
        <taxon>Sporidiobolales</taxon>
        <taxon>Sporidiobolaceae</taxon>
        <taxon>Rhodotorula</taxon>
    </lineage>
</organism>
<reference evidence="8" key="1">
    <citation type="journal article" date="2014" name="Genome Announc.">
        <title>Draft genome sequence of Rhodosporidium toruloides CECT1137, an oleaginous yeast of biotechnological interest.</title>
        <authorList>
            <person name="Morin N."/>
            <person name="Calcas X."/>
            <person name="Devillers H."/>
            <person name="Durrens P."/>
            <person name="Sherman D.J."/>
            <person name="Nicaud J.-M."/>
            <person name="Neuveglise C."/>
        </authorList>
    </citation>
    <scope>NUCLEOTIDE SEQUENCE</scope>
    <source>
        <strain evidence="8">CECT1137</strain>
    </source>
</reference>
<feature type="transmembrane region" description="Helical" evidence="7">
    <location>
        <begin position="212"/>
        <end position="234"/>
    </location>
</feature>
<dbReference type="PROSITE" id="PS00218">
    <property type="entry name" value="AMINO_ACID_PERMEASE_1"/>
    <property type="match status" value="1"/>
</dbReference>
<dbReference type="Pfam" id="PF13520">
    <property type="entry name" value="AA_permease_2"/>
    <property type="match status" value="1"/>
</dbReference>
<keyword evidence="4 7" id="KW-1133">Transmembrane helix</keyword>
<feature type="transmembrane region" description="Helical" evidence="7">
    <location>
        <begin position="415"/>
        <end position="439"/>
    </location>
</feature>
<protein>
    <submittedName>
        <fullName evidence="8">RHTO0S16e04412g1_1</fullName>
    </submittedName>
</protein>
<accession>A0A061BFW3</accession>
<feature type="transmembrane region" description="Helical" evidence="7">
    <location>
        <begin position="91"/>
        <end position="115"/>
    </location>
</feature>
<sequence>MATVRSLDSTKSRTMSNEGVGPAKQELRSKVLAVGGIAGTYEELTGHKQELKVSMSVWALLGLAFANMAPSTAINGSLGTALLSGGPVASLWGWLAVALISVCIALSLAELCSAWPHAAGQALWSFQLAPPRWAPFLSYWTAWWNIAGGWALIAAGAYILSAGCLGLAAAYHPDYVEQPWHLVVCFLFSLFLFFVTNLYMVRILDRCTTSFAIINISTVVATIVALAACAPVKAKPSFVFGGFYNGTGWSNGGLVFLLGLLQSSFTIIGYDAATHLCEEAVDAGRLAPIAVVGGTVIVGIVGFCYIIALLFAIADIDTVVSSPLPIIQILSDSFGLRGATAAFVFNLLILAFACIGIVCASSRAVWSMSRDRGFPGSLFFGKVSKTFVVPVNALLLQVTVPAILGLIYLGSNVVFFAFFQLTTIGYLISYFIPIALIFFRGRHLLPPAYWRMPDGLARFCNIVALLYIPFICVLFCIPNFYPVTSTNMNYTSAIAAVAILIGTIGWYVEVRRHYKGPASQAPHLEETAAAV</sequence>